<dbReference type="Proteomes" id="UP001153678">
    <property type="component" value="Unassembled WGS sequence"/>
</dbReference>
<feature type="non-terminal residue" evidence="1">
    <location>
        <position position="1"/>
    </location>
</feature>
<sequence>SEKCKGHAITILNDGSHYLQKYSNHTQASSGNIAKIIADIKQQALARDQPVQIIQNNI</sequence>
<dbReference type="AlphaFoldDB" id="A0A9W4X579"/>
<evidence type="ECO:0000313" key="1">
    <source>
        <dbReference type="EMBL" id="CAI2195916.1"/>
    </source>
</evidence>
<feature type="non-terminal residue" evidence="1">
    <location>
        <position position="58"/>
    </location>
</feature>
<comment type="caution">
    <text evidence="1">The sequence shown here is derived from an EMBL/GenBank/DDBJ whole genome shotgun (WGS) entry which is preliminary data.</text>
</comment>
<proteinExistence type="predicted"/>
<accession>A0A9W4X579</accession>
<dbReference type="EMBL" id="CAMKVN010013267">
    <property type="protein sequence ID" value="CAI2195916.1"/>
    <property type="molecule type" value="Genomic_DNA"/>
</dbReference>
<gene>
    <name evidence="1" type="ORF">FWILDA_LOCUS17316</name>
</gene>
<organism evidence="1 2">
    <name type="scientific">Funneliformis geosporum</name>
    <dbReference type="NCBI Taxonomy" id="1117311"/>
    <lineage>
        <taxon>Eukaryota</taxon>
        <taxon>Fungi</taxon>
        <taxon>Fungi incertae sedis</taxon>
        <taxon>Mucoromycota</taxon>
        <taxon>Glomeromycotina</taxon>
        <taxon>Glomeromycetes</taxon>
        <taxon>Glomerales</taxon>
        <taxon>Glomeraceae</taxon>
        <taxon>Funneliformis</taxon>
    </lineage>
</organism>
<evidence type="ECO:0000313" key="2">
    <source>
        <dbReference type="Proteomes" id="UP001153678"/>
    </source>
</evidence>
<reference evidence="1" key="1">
    <citation type="submission" date="2022-08" db="EMBL/GenBank/DDBJ databases">
        <authorList>
            <person name="Kallberg Y."/>
            <person name="Tangrot J."/>
            <person name="Rosling A."/>
        </authorList>
    </citation>
    <scope>NUCLEOTIDE SEQUENCE</scope>
    <source>
        <strain evidence="1">Wild A</strain>
    </source>
</reference>
<protein>
    <submittedName>
        <fullName evidence="1">7775_t:CDS:1</fullName>
    </submittedName>
</protein>
<name>A0A9W4X579_9GLOM</name>
<keyword evidence="2" id="KW-1185">Reference proteome</keyword>